<sequence length="68" mass="7453">MVALVAGVAHELNNPISFVLGNVHSHPTLRHAPAELISRRCTRNGAAIAGKHEGLRQKIAYRPHLWPT</sequence>
<gene>
    <name evidence="3" type="ORF">IPJ27_19940</name>
</gene>
<dbReference type="Gene3D" id="1.10.287.130">
    <property type="match status" value="1"/>
</dbReference>
<dbReference type="EC" id="2.7.13.3" evidence="2"/>
<evidence type="ECO:0000256" key="2">
    <source>
        <dbReference type="ARBA" id="ARBA00012438"/>
    </source>
</evidence>
<comment type="catalytic activity">
    <reaction evidence="1">
        <text>ATP + protein L-histidine = ADP + protein N-phospho-L-histidine.</text>
        <dbReference type="EC" id="2.7.13.3"/>
    </reaction>
</comment>
<dbReference type="GO" id="GO:0000155">
    <property type="term" value="F:phosphorelay sensor kinase activity"/>
    <property type="evidence" value="ECO:0007669"/>
    <property type="project" value="InterPro"/>
</dbReference>
<evidence type="ECO:0000313" key="3">
    <source>
        <dbReference type="EMBL" id="MBK7676839.1"/>
    </source>
</evidence>
<dbReference type="InterPro" id="IPR003661">
    <property type="entry name" value="HisK_dim/P_dom"/>
</dbReference>
<dbReference type="Proteomes" id="UP000697998">
    <property type="component" value="Unassembled WGS sequence"/>
</dbReference>
<evidence type="ECO:0000313" key="4">
    <source>
        <dbReference type="Proteomes" id="UP000697998"/>
    </source>
</evidence>
<dbReference type="InterPro" id="IPR036097">
    <property type="entry name" value="HisK_dim/P_sf"/>
</dbReference>
<dbReference type="CDD" id="cd00082">
    <property type="entry name" value="HisKA"/>
    <property type="match status" value="1"/>
</dbReference>
<dbReference type="SUPFAM" id="SSF47384">
    <property type="entry name" value="Homodimeric domain of signal transducing histidine kinase"/>
    <property type="match status" value="1"/>
</dbReference>
<protein>
    <recommendedName>
        <fullName evidence="2">histidine kinase</fullName>
        <ecNumber evidence="2">2.7.13.3</ecNumber>
    </recommendedName>
</protein>
<organism evidence="3 4">
    <name type="scientific">Candidatus Accumulibacter proximus</name>
    <dbReference type="NCBI Taxonomy" id="2954385"/>
    <lineage>
        <taxon>Bacteria</taxon>
        <taxon>Pseudomonadati</taxon>
        <taxon>Pseudomonadota</taxon>
        <taxon>Betaproteobacteria</taxon>
        <taxon>Candidatus Accumulibacter</taxon>
    </lineage>
</organism>
<dbReference type="EMBL" id="JADJMH010000027">
    <property type="protein sequence ID" value="MBK7676839.1"/>
    <property type="molecule type" value="Genomic_DNA"/>
</dbReference>
<evidence type="ECO:0000256" key="1">
    <source>
        <dbReference type="ARBA" id="ARBA00000085"/>
    </source>
</evidence>
<name>A0A935UII8_9PROT</name>
<proteinExistence type="predicted"/>
<dbReference type="AlphaFoldDB" id="A0A935UII8"/>
<accession>A0A935UII8</accession>
<comment type="caution">
    <text evidence="3">The sequence shown here is derived from an EMBL/GenBank/DDBJ whole genome shotgun (WGS) entry which is preliminary data.</text>
</comment>
<reference evidence="3 4" key="1">
    <citation type="submission" date="2020-10" db="EMBL/GenBank/DDBJ databases">
        <title>Connecting structure to function with the recovery of over 1000 high-quality activated sludge metagenome-assembled genomes encoding full-length rRNA genes using long-read sequencing.</title>
        <authorList>
            <person name="Singleton C.M."/>
            <person name="Petriglieri F."/>
            <person name="Kristensen J.M."/>
            <person name="Kirkegaard R.H."/>
            <person name="Michaelsen T.Y."/>
            <person name="Andersen M.H."/>
            <person name="Karst S.M."/>
            <person name="Dueholm M.S."/>
            <person name="Nielsen P.H."/>
            <person name="Albertsen M."/>
        </authorList>
    </citation>
    <scope>NUCLEOTIDE SEQUENCE [LARGE SCALE GENOMIC DNA]</scope>
    <source>
        <strain evidence="3">EsbW_18-Q3-R4-48_BATAC.285</strain>
    </source>
</reference>